<dbReference type="PROSITE" id="PS50077">
    <property type="entry name" value="HEAT_REPEAT"/>
    <property type="match status" value="1"/>
</dbReference>
<gene>
    <name evidence="4" type="ORF">THAOC_32649</name>
</gene>
<dbReference type="Pfam" id="PF24573">
    <property type="entry name" value="HEAT_DAAF5"/>
    <property type="match status" value="1"/>
</dbReference>
<name>K0RP77_THAOC</name>
<evidence type="ECO:0008006" key="6">
    <source>
        <dbReference type="Google" id="ProtNLM"/>
    </source>
</evidence>
<dbReference type="InterPro" id="IPR021133">
    <property type="entry name" value="HEAT_type_2"/>
</dbReference>
<evidence type="ECO:0000313" key="5">
    <source>
        <dbReference type="Proteomes" id="UP000266841"/>
    </source>
</evidence>
<keyword evidence="5" id="KW-1185">Reference proteome</keyword>
<dbReference type="Pfam" id="PF25757">
    <property type="entry name" value="TPR_DNAAF5"/>
    <property type="match status" value="1"/>
</dbReference>
<dbReference type="OrthoDB" id="413572at2759"/>
<dbReference type="PANTHER" id="PTHR16216:SF10">
    <property type="entry name" value="RNA POLYMERASE II ASSEMBLY FACTOR RTP1 C-TERMINAL DOMAIN-CONTAINING PROTEIN"/>
    <property type="match status" value="1"/>
</dbReference>
<feature type="domain" description="Dynein axonemal assembly factor 5 TPR repeats" evidence="3">
    <location>
        <begin position="76"/>
        <end position="150"/>
    </location>
</feature>
<evidence type="ECO:0000259" key="3">
    <source>
        <dbReference type="Pfam" id="PF25757"/>
    </source>
</evidence>
<dbReference type="InterPro" id="IPR011989">
    <property type="entry name" value="ARM-like"/>
</dbReference>
<dbReference type="Proteomes" id="UP000266841">
    <property type="component" value="Unassembled WGS sequence"/>
</dbReference>
<proteinExistence type="predicted"/>
<feature type="repeat" description="HEAT" evidence="1">
    <location>
        <begin position="112"/>
        <end position="149"/>
    </location>
</feature>
<organism evidence="4 5">
    <name type="scientific">Thalassiosira oceanica</name>
    <name type="common">Marine diatom</name>
    <dbReference type="NCBI Taxonomy" id="159749"/>
    <lineage>
        <taxon>Eukaryota</taxon>
        <taxon>Sar</taxon>
        <taxon>Stramenopiles</taxon>
        <taxon>Ochrophyta</taxon>
        <taxon>Bacillariophyta</taxon>
        <taxon>Coscinodiscophyceae</taxon>
        <taxon>Thalassiosirophycidae</taxon>
        <taxon>Thalassiosirales</taxon>
        <taxon>Thalassiosiraceae</taxon>
        <taxon>Thalassiosira</taxon>
    </lineage>
</organism>
<evidence type="ECO:0000313" key="4">
    <source>
        <dbReference type="EMBL" id="EJK48542.1"/>
    </source>
</evidence>
<dbReference type="InterPro" id="IPR057978">
    <property type="entry name" value="TPR_DAAF5"/>
</dbReference>
<protein>
    <recommendedName>
        <fullName evidence="6">HEAT repeat-containing protein 1</fullName>
    </recommendedName>
</protein>
<evidence type="ECO:0000256" key="1">
    <source>
        <dbReference type="PROSITE-ProRule" id="PRU00103"/>
    </source>
</evidence>
<feature type="non-terminal residue" evidence="4">
    <location>
        <position position="1"/>
    </location>
</feature>
<dbReference type="InterPro" id="IPR052623">
    <property type="entry name" value="DAAF5"/>
</dbReference>
<dbReference type="Gene3D" id="1.25.10.10">
    <property type="entry name" value="Leucine-rich Repeat Variant"/>
    <property type="match status" value="1"/>
</dbReference>
<feature type="domain" description="Dynein axonemal assembly factor 5 HEAT-repeat" evidence="2">
    <location>
        <begin position="175"/>
        <end position="371"/>
    </location>
</feature>
<dbReference type="SUPFAM" id="SSF48371">
    <property type="entry name" value="ARM repeat"/>
    <property type="match status" value="1"/>
</dbReference>
<sequence length="443" mass="48785">ATGLARAAIPSCRHRNTGVVVSAVELFEAAACVPDRAKRRGAGTAAIVDLVGFREENVLPVAAFYDSQCGVSVNVLAELASHRNHRARSRCCGMLSRLLVYLPDSYDHQTRLLPYVLSFLCDDVPSIRAAALECIARCGRQYEEEHRDDVIERLQFGVDGDEAIDYDAGLPEPFASRPSLGARLFVRSNTGRFFLAVLGELSSWRADTRRRSVDLTTVLAVYCEEHLTKDFQQTARSVVRGILVELSDSPSSTYLDGGESEILIGIRRFLKLMAKYVQPSAYLSVLIPRIARNNPLHATSYSEDGSHSEQERAIHALVLTAMIEGTALERLLPSWLDLLTLVASEDCIGSFAGTNLRSQSTRVVMALLDKVKGEGIDALLSHCDQKPGERERLQTIVSTSLSALTIEDEVDSIEAHQREEASMRLSTLLQGQSRLKMIVLTPN</sequence>
<reference evidence="4 5" key="1">
    <citation type="journal article" date="2012" name="Genome Biol.">
        <title>Genome and low-iron response of an oceanic diatom adapted to chronic iron limitation.</title>
        <authorList>
            <person name="Lommer M."/>
            <person name="Specht M."/>
            <person name="Roy A.S."/>
            <person name="Kraemer L."/>
            <person name="Andreson R."/>
            <person name="Gutowska M.A."/>
            <person name="Wolf J."/>
            <person name="Bergner S.V."/>
            <person name="Schilhabel M.B."/>
            <person name="Klostermeier U.C."/>
            <person name="Beiko R.G."/>
            <person name="Rosenstiel P."/>
            <person name="Hippler M."/>
            <person name="Laroche J."/>
        </authorList>
    </citation>
    <scope>NUCLEOTIDE SEQUENCE [LARGE SCALE GENOMIC DNA]</scope>
    <source>
        <strain evidence="4 5">CCMP1005</strain>
    </source>
</reference>
<evidence type="ECO:0000259" key="2">
    <source>
        <dbReference type="Pfam" id="PF24573"/>
    </source>
</evidence>
<dbReference type="EMBL" id="AGNL01045718">
    <property type="protein sequence ID" value="EJK48542.1"/>
    <property type="molecule type" value="Genomic_DNA"/>
</dbReference>
<dbReference type="InterPro" id="IPR016024">
    <property type="entry name" value="ARM-type_fold"/>
</dbReference>
<dbReference type="PANTHER" id="PTHR16216">
    <property type="entry name" value="DYNEIN ASSEMBLY FACTOR 5, AXONEMAL"/>
    <property type="match status" value="1"/>
</dbReference>
<dbReference type="AlphaFoldDB" id="K0RP77"/>
<dbReference type="InterPro" id="IPR056497">
    <property type="entry name" value="HEAT_DAAF5"/>
</dbReference>
<accession>K0RP77</accession>
<comment type="caution">
    <text evidence="4">The sequence shown here is derived from an EMBL/GenBank/DDBJ whole genome shotgun (WGS) entry which is preliminary data.</text>
</comment>
<dbReference type="eggNOG" id="ENOG502QRXT">
    <property type="taxonomic scope" value="Eukaryota"/>
</dbReference>